<dbReference type="InterPro" id="IPR006734">
    <property type="entry name" value="PLATZ"/>
</dbReference>
<evidence type="ECO:0000313" key="4">
    <source>
        <dbReference type="Proteomes" id="UP001604277"/>
    </source>
</evidence>
<feature type="region of interest" description="Disordered" evidence="1">
    <location>
        <begin position="49"/>
        <end position="78"/>
    </location>
</feature>
<dbReference type="EMBL" id="JBFOLJ010000008">
    <property type="protein sequence ID" value="KAL2515822.1"/>
    <property type="molecule type" value="Genomic_DNA"/>
</dbReference>
<keyword evidence="4" id="KW-1185">Reference proteome</keyword>
<gene>
    <name evidence="2" type="ORF">Fot_29793</name>
    <name evidence="3" type="ORF">Fot_29808</name>
</gene>
<evidence type="ECO:0000256" key="1">
    <source>
        <dbReference type="SAM" id="MobiDB-lite"/>
    </source>
</evidence>
<sequence>MEGDEACELCKRKLSDPDRYRFCSLACKMQASCEKKNRVKPHVATRIKAKGKNEVEETAKPNMRKRSRKGVPYSRRRDSRLQLAHAARGDSLQWCVRPIHRDGDGA</sequence>
<dbReference type="EMBL" id="JBFOLJ010000008">
    <property type="protein sequence ID" value="KAL2515837.1"/>
    <property type="molecule type" value="Genomic_DNA"/>
</dbReference>
<reference evidence="4" key="1">
    <citation type="submission" date="2024-07" db="EMBL/GenBank/DDBJ databases">
        <title>Two chromosome-level genome assemblies of Korean endemic species Abeliophyllum distichum and Forsythia ovata (Oleaceae).</title>
        <authorList>
            <person name="Jang H."/>
        </authorList>
    </citation>
    <scope>NUCLEOTIDE SEQUENCE [LARGE SCALE GENOMIC DNA]</scope>
</reference>
<proteinExistence type="predicted"/>
<dbReference type="AlphaFoldDB" id="A0ABD1TSX0"/>
<dbReference type="Pfam" id="PF04640">
    <property type="entry name" value="PLATZ"/>
    <property type="match status" value="1"/>
</dbReference>
<reference evidence="2" key="2">
    <citation type="submission" date="2024-07" db="EMBL/GenBank/DDBJ databases">
        <title>Two chromosome-level genome assemblies of Korean endemic species Abeliophyllum distichum and Forsythia ovata (Oleaceae).</title>
        <authorList>
            <person name="Mun J.H."/>
        </authorList>
    </citation>
    <scope>NUCLEOTIDE SEQUENCE</scope>
    <source>
        <strain evidence="2">KNKB202402200001</strain>
        <tissue evidence="2">Leaf</tissue>
    </source>
</reference>
<evidence type="ECO:0000313" key="2">
    <source>
        <dbReference type="EMBL" id="KAL2515822.1"/>
    </source>
</evidence>
<protein>
    <submittedName>
        <fullName evidence="2">Uncharacterized protein</fullName>
    </submittedName>
</protein>
<organism evidence="2 4">
    <name type="scientific">Forsythia ovata</name>
    <dbReference type="NCBI Taxonomy" id="205694"/>
    <lineage>
        <taxon>Eukaryota</taxon>
        <taxon>Viridiplantae</taxon>
        <taxon>Streptophyta</taxon>
        <taxon>Embryophyta</taxon>
        <taxon>Tracheophyta</taxon>
        <taxon>Spermatophyta</taxon>
        <taxon>Magnoliopsida</taxon>
        <taxon>eudicotyledons</taxon>
        <taxon>Gunneridae</taxon>
        <taxon>Pentapetalae</taxon>
        <taxon>asterids</taxon>
        <taxon>lamiids</taxon>
        <taxon>Lamiales</taxon>
        <taxon>Oleaceae</taxon>
        <taxon>Forsythieae</taxon>
        <taxon>Forsythia</taxon>
    </lineage>
</organism>
<accession>A0ABD1TSX0</accession>
<dbReference type="Proteomes" id="UP001604277">
    <property type="component" value="Unassembled WGS sequence"/>
</dbReference>
<evidence type="ECO:0000313" key="3">
    <source>
        <dbReference type="EMBL" id="KAL2515837.1"/>
    </source>
</evidence>
<name>A0ABD1TSX0_9LAMI</name>
<comment type="caution">
    <text evidence="2">The sequence shown here is derived from an EMBL/GenBank/DDBJ whole genome shotgun (WGS) entry which is preliminary data.</text>
</comment>